<feature type="compositionally biased region" description="Low complexity" evidence="1">
    <location>
        <begin position="701"/>
        <end position="717"/>
    </location>
</feature>
<sequence>MFAHFPAGGRRAFIPTLRAGGARASPAHNGRQSFCGAPRGNMSPVWIVLALLPILGGAQRFNCRGRILGAYYADAKSGCKAFHVCVRVAGGGIRDFRFFCPPGTLFHQEAQTCTDWGDDDPLACPADIYDGQFDLYKIGSGFDTKKVSTSGNREEESEYGLQRAETGDRRLSQNAGSNGAASDLRAAHSSDFFTGQRDRGRDEPVAQTQAPTSVPPGRPAFQSFRRAPTTRVTYSTTSYTTPSPSPTPKPQHPNPPHHNGPKRKIRKRPIYTPTAPPTTTSAQYTFPPQTYSEQPQQNGNRKNPTYIKQTPTTTVNVPPPYKDVTFPPQTYSEQPQQNGNRKNPTYIKQTPTTTVNVPPQYKDEYVEVSKITPKQNNNRYFSNGPSPTSFSQTTQAPGNKNDGLVELYNYEIQSTPVTNINNNNQPFKLRNSFSVADYSKEPDFVKIRNFNENKGAPTTTTVDYNSVRGTSTPAYRNFNSVSYEPEKNNFASFSGAKQSYYNIPTTTSAPTTIYTTTRIDPYVNLNTVAYNTNIGFNTQSSNYADSVEDDGQYRPPQGEDDGQYRPELYEREAELLSGAHSLNIAASGNRLPEDQKQYKSQQKSAKTSAPRPFRPAPTQSPTTPPPLEYTTTIRPRPEATTLRAFDYYQTYTTTSRPYEPPSVNAYTIPPGSNAVKITTTSAPRTTEHYQPRETAPPTSPPVSYSSKSTKPPYYSKPIRQEDNSYDYAYYDSDPGFSQYDHIEEFGRTKTKV</sequence>
<dbReference type="Pfam" id="PF01607">
    <property type="entry name" value="CBM_14"/>
    <property type="match status" value="1"/>
</dbReference>
<dbReference type="OrthoDB" id="6434376at2759"/>
<feature type="compositionally biased region" description="Polar residues" evidence="1">
    <location>
        <begin position="281"/>
        <end position="309"/>
    </location>
</feature>
<feature type="region of interest" description="Disordered" evidence="1">
    <location>
        <begin position="144"/>
        <end position="357"/>
    </location>
</feature>
<evidence type="ECO:0000256" key="1">
    <source>
        <dbReference type="SAM" id="MobiDB-lite"/>
    </source>
</evidence>
<dbReference type="Proteomes" id="UP001652582">
    <property type="component" value="Chromosome 7"/>
</dbReference>
<dbReference type="GO" id="GO:0008061">
    <property type="term" value="F:chitin binding"/>
    <property type="evidence" value="ECO:0007669"/>
    <property type="project" value="InterPro"/>
</dbReference>
<feature type="compositionally biased region" description="Low complexity" evidence="1">
    <location>
        <begin position="598"/>
        <end position="608"/>
    </location>
</feature>
<feature type="compositionally biased region" description="Polar residues" evidence="1">
    <location>
        <begin position="675"/>
        <end position="684"/>
    </location>
</feature>
<name>A0A6J1MQ38_BICAN</name>
<feature type="region of interest" description="Disordered" evidence="1">
    <location>
        <begin position="588"/>
        <end position="641"/>
    </location>
</feature>
<feature type="region of interest" description="Disordered" evidence="1">
    <location>
        <begin position="375"/>
        <end position="396"/>
    </location>
</feature>
<reference evidence="4" key="1">
    <citation type="submission" date="2025-08" db="UniProtKB">
        <authorList>
            <consortium name="RefSeq"/>
        </authorList>
    </citation>
    <scope>IDENTIFICATION</scope>
</reference>
<evidence type="ECO:0000313" key="3">
    <source>
        <dbReference type="Proteomes" id="UP001652582"/>
    </source>
</evidence>
<dbReference type="InterPro" id="IPR002557">
    <property type="entry name" value="Chitin-bd_dom"/>
</dbReference>
<keyword evidence="3" id="KW-1185">Reference proteome</keyword>
<feature type="domain" description="Chitin-binding type-2" evidence="2">
    <location>
        <begin position="60"/>
        <end position="126"/>
    </location>
</feature>
<organism evidence="3 4">
    <name type="scientific">Bicyclus anynana</name>
    <name type="common">Squinting bush brown butterfly</name>
    <dbReference type="NCBI Taxonomy" id="110368"/>
    <lineage>
        <taxon>Eukaryota</taxon>
        <taxon>Metazoa</taxon>
        <taxon>Ecdysozoa</taxon>
        <taxon>Arthropoda</taxon>
        <taxon>Hexapoda</taxon>
        <taxon>Insecta</taxon>
        <taxon>Pterygota</taxon>
        <taxon>Neoptera</taxon>
        <taxon>Endopterygota</taxon>
        <taxon>Lepidoptera</taxon>
        <taxon>Glossata</taxon>
        <taxon>Ditrysia</taxon>
        <taxon>Papilionoidea</taxon>
        <taxon>Nymphalidae</taxon>
        <taxon>Satyrinae</taxon>
        <taxon>Satyrini</taxon>
        <taxon>Mycalesina</taxon>
        <taxon>Bicyclus</taxon>
    </lineage>
</organism>
<proteinExistence type="predicted"/>
<dbReference type="GO" id="GO:0005576">
    <property type="term" value="C:extracellular region"/>
    <property type="evidence" value="ECO:0007669"/>
    <property type="project" value="InterPro"/>
</dbReference>
<dbReference type="AlphaFoldDB" id="A0A6J1MQ38"/>
<evidence type="ECO:0000313" key="4">
    <source>
        <dbReference type="RefSeq" id="XP_023935018.1"/>
    </source>
</evidence>
<feature type="compositionally biased region" description="Basic residues" evidence="1">
    <location>
        <begin position="259"/>
        <end position="269"/>
    </location>
</feature>
<feature type="compositionally biased region" description="Pro residues" evidence="1">
    <location>
        <begin position="243"/>
        <end position="258"/>
    </location>
</feature>
<dbReference type="GeneID" id="112043721"/>
<evidence type="ECO:0000259" key="2">
    <source>
        <dbReference type="PROSITE" id="PS50940"/>
    </source>
</evidence>
<dbReference type="KEGG" id="bany:112043721"/>
<feature type="compositionally biased region" description="Polar residues" evidence="1">
    <location>
        <begin position="327"/>
        <end position="349"/>
    </location>
</feature>
<accession>A0A6J1MQ38</accession>
<protein>
    <submittedName>
        <fullName evidence="4">Adhesive plaque matrix protein-like isoform X1</fullName>
    </submittedName>
</protein>
<feature type="compositionally biased region" description="Low complexity" evidence="1">
    <location>
        <begin position="229"/>
        <end position="242"/>
    </location>
</feature>
<feature type="region of interest" description="Disordered" evidence="1">
    <location>
        <begin position="653"/>
        <end position="720"/>
    </location>
</feature>
<dbReference type="SUPFAM" id="SSF57625">
    <property type="entry name" value="Invertebrate chitin-binding proteins"/>
    <property type="match status" value="1"/>
</dbReference>
<dbReference type="InterPro" id="IPR036508">
    <property type="entry name" value="Chitin-bd_dom_sf"/>
</dbReference>
<dbReference type="RefSeq" id="XP_023935018.1">
    <property type="nucleotide sequence ID" value="XM_024079250.1"/>
</dbReference>
<feature type="region of interest" description="Disordered" evidence="1">
    <location>
        <begin position="541"/>
        <end position="563"/>
    </location>
</feature>
<gene>
    <name evidence="4" type="primary">LOC112043721</name>
</gene>
<dbReference type="PROSITE" id="PS50940">
    <property type="entry name" value="CHIT_BIND_II"/>
    <property type="match status" value="1"/>
</dbReference>